<comment type="caution">
    <text evidence="1">The sequence shown here is derived from an EMBL/GenBank/DDBJ whole genome shotgun (WGS) entry which is preliminary data.</text>
</comment>
<protein>
    <recommendedName>
        <fullName evidence="3">DUF3039 family protein</fullName>
    </recommendedName>
</protein>
<evidence type="ECO:0000313" key="2">
    <source>
        <dbReference type="Proteomes" id="UP000233786"/>
    </source>
</evidence>
<dbReference type="Proteomes" id="UP000233786">
    <property type="component" value="Unassembled WGS sequence"/>
</dbReference>
<dbReference type="STRING" id="994479.GCA_000194155_02187"/>
<dbReference type="AlphaFoldDB" id="A0A2N3XUF4"/>
<sequence>MDITEEERVERKRCRWTAYALQNHLIPVDQDEPESSTVVALCGLIGIPVDAPVRDGSLPKCAWCAYAELDGTVETEG</sequence>
<gene>
    <name evidence="1" type="ORF">A8926_1887</name>
</gene>
<accession>A0A2N3XUF4</accession>
<dbReference type="RefSeq" id="WP_010694432.1">
    <property type="nucleotide sequence ID" value="NZ_CP061007.1"/>
</dbReference>
<proteinExistence type="predicted"/>
<organism evidence="1 2">
    <name type="scientific">Saccharopolyspora spinosa</name>
    <dbReference type="NCBI Taxonomy" id="60894"/>
    <lineage>
        <taxon>Bacteria</taxon>
        <taxon>Bacillati</taxon>
        <taxon>Actinomycetota</taxon>
        <taxon>Actinomycetes</taxon>
        <taxon>Pseudonocardiales</taxon>
        <taxon>Pseudonocardiaceae</taxon>
        <taxon>Saccharopolyspora</taxon>
    </lineage>
</organism>
<dbReference type="EMBL" id="PJNB01000001">
    <property type="protein sequence ID" value="PKW14282.1"/>
    <property type="molecule type" value="Genomic_DNA"/>
</dbReference>
<name>A0A2N3XUF4_SACSN</name>
<evidence type="ECO:0000313" key="1">
    <source>
        <dbReference type="EMBL" id="PKW14282.1"/>
    </source>
</evidence>
<evidence type="ECO:0008006" key="3">
    <source>
        <dbReference type="Google" id="ProtNLM"/>
    </source>
</evidence>
<reference evidence="1" key="1">
    <citation type="submission" date="2017-12" db="EMBL/GenBank/DDBJ databases">
        <title>Sequencing the genomes of 1000 Actinobacteria strains.</title>
        <authorList>
            <person name="Klenk H.-P."/>
        </authorList>
    </citation>
    <scope>NUCLEOTIDE SEQUENCE [LARGE SCALE GENOMIC DNA]</scope>
    <source>
        <strain evidence="1">DSM 44228</strain>
    </source>
</reference>
<keyword evidence="2" id="KW-1185">Reference proteome</keyword>